<gene>
    <name evidence="8" type="ORF">GCM10009788_16200</name>
</gene>
<feature type="transmembrane region" description="Helical" evidence="6">
    <location>
        <begin position="82"/>
        <end position="102"/>
    </location>
</feature>
<dbReference type="RefSeq" id="WP_141003331.1">
    <property type="nucleotide sequence ID" value="NZ_BAAAOR010000013.1"/>
</dbReference>
<feature type="domain" description="Cytochrome c assembly protein" evidence="7">
    <location>
        <begin position="113"/>
        <end position="318"/>
    </location>
</feature>
<proteinExistence type="predicted"/>
<sequence>MNAASLSDALAAAAIAAYAAAFIVSAADLARSRVAAWAGAPAAVRVPALRPRTVAVEPGGGVDVDLGMAALNQDSRTAPGRLAGGAVALLAVACALNIGSVITRGIAAERAPWGNMYEFALVGAASIVVAFLIARRRFPIDRLSVGVAGLALVVLGLAVTVLYAPVDALIPVLNSYWLAIHVAAAIVAGGAFTIAAIASLAFLYRRWRERRRGETPDPSGTTAVLERASYGLVVFAFPIWTFAVMAGAVWAEAAWGRYWGWDPKETWAFITWVLYAAYLHAQATAGWRGARAAWFSVFGYAAFLFNFVGVNIWIPGLHSYAGV</sequence>
<keyword evidence="4 6" id="KW-1133">Transmembrane helix</keyword>
<feature type="transmembrane region" description="Helical" evidence="6">
    <location>
        <begin position="145"/>
        <end position="164"/>
    </location>
</feature>
<feature type="transmembrane region" description="Helical" evidence="6">
    <location>
        <begin position="114"/>
        <end position="133"/>
    </location>
</feature>
<dbReference type="Proteomes" id="UP001500842">
    <property type="component" value="Unassembled WGS sequence"/>
</dbReference>
<feature type="transmembrane region" description="Helical" evidence="6">
    <location>
        <begin position="292"/>
        <end position="314"/>
    </location>
</feature>
<dbReference type="EMBL" id="BAAAOR010000013">
    <property type="protein sequence ID" value="GAA1512402.1"/>
    <property type="molecule type" value="Genomic_DNA"/>
</dbReference>
<reference evidence="8 9" key="1">
    <citation type="journal article" date="2019" name="Int. J. Syst. Evol. Microbiol.">
        <title>The Global Catalogue of Microorganisms (GCM) 10K type strain sequencing project: providing services to taxonomists for standard genome sequencing and annotation.</title>
        <authorList>
            <consortium name="The Broad Institute Genomics Platform"/>
            <consortium name="The Broad Institute Genome Sequencing Center for Infectious Disease"/>
            <person name="Wu L."/>
            <person name="Ma J."/>
        </authorList>
    </citation>
    <scope>NUCLEOTIDE SEQUENCE [LARGE SCALE GENOMIC DNA]</scope>
    <source>
        <strain evidence="8 9">JCM 14942</strain>
    </source>
</reference>
<dbReference type="InterPro" id="IPR045062">
    <property type="entry name" value="Cyt_c_biogenesis_CcsA/CcmC"/>
</dbReference>
<dbReference type="InterPro" id="IPR017562">
    <property type="entry name" value="Cyt_c_biogenesis_CcsA"/>
</dbReference>
<dbReference type="PANTHER" id="PTHR30071">
    <property type="entry name" value="HEME EXPORTER PROTEIN C"/>
    <property type="match status" value="1"/>
</dbReference>
<keyword evidence="2 6" id="KW-0812">Transmembrane</keyword>
<feature type="transmembrane region" description="Helical" evidence="6">
    <location>
        <begin position="266"/>
        <end position="285"/>
    </location>
</feature>
<protein>
    <recommendedName>
        <fullName evidence="7">Cytochrome c assembly protein domain-containing protein</fullName>
    </recommendedName>
</protein>
<evidence type="ECO:0000259" key="7">
    <source>
        <dbReference type="Pfam" id="PF01578"/>
    </source>
</evidence>
<evidence type="ECO:0000256" key="6">
    <source>
        <dbReference type="SAM" id="Phobius"/>
    </source>
</evidence>
<evidence type="ECO:0000256" key="3">
    <source>
        <dbReference type="ARBA" id="ARBA00022748"/>
    </source>
</evidence>
<name>A0ABN2A6E5_9ACTN</name>
<keyword evidence="9" id="KW-1185">Reference proteome</keyword>
<comment type="caution">
    <text evidence="8">The sequence shown here is derived from an EMBL/GenBank/DDBJ whole genome shotgun (WGS) entry which is preliminary data.</text>
</comment>
<keyword evidence="5 6" id="KW-0472">Membrane</keyword>
<feature type="transmembrane region" description="Helical" evidence="6">
    <location>
        <begin position="176"/>
        <end position="204"/>
    </location>
</feature>
<evidence type="ECO:0000256" key="5">
    <source>
        <dbReference type="ARBA" id="ARBA00023136"/>
    </source>
</evidence>
<accession>A0ABN2A6E5</accession>
<dbReference type="Pfam" id="PF01578">
    <property type="entry name" value="Cytochrom_C_asm"/>
    <property type="match status" value="1"/>
</dbReference>
<feature type="transmembrane region" description="Helical" evidence="6">
    <location>
        <begin position="6"/>
        <end position="27"/>
    </location>
</feature>
<evidence type="ECO:0000256" key="1">
    <source>
        <dbReference type="ARBA" id="ARBA00004141"/>
    </source>
</evidence>
<evidence type="ECO:0000313" key="9">
    <source>
        <dbReference type="Proteomes" id="UP001500842"/>
    </source>
</evidence>
<evidence type="ECO:0000256" key="4">
    <source>
        <dbReference type="ARBA" id="ARBA00022989"/>
    </source>
</evidence>
<organism evidence="8 9">
    <name type="scientific">Nocardioides humi</name>
    <dbReference type="NCBI Taxonomy" id="449461"/>
    <lineage>
        <taxon>Bacteria</taxon>
        <taxon>Bacillati</taxon>
        <taxon>Actinomycetota</taxon>
        <taxon>Actinomycetes</taxon>
        <taxon>Propionibacteriales</taxon>
        <taxon>Nocardioidaceae</taxon>
        <taxon>Nocardioides</taxon>
    </lineage>
</organism>
<dbReference type="InterPro" id="IPR002541">
    <property type="entry name" value="Cyt_c_assembly"/>
</dbReference>
<keyword evidence="3" id="KW-0201">Cytochrome c-type biogenesis</keyword>
<evidence type="ECO:0000313" key="8">
    <source>
        <dbReference type="EMBL" id="GAA1512402.1"/>
    </source>
</evidence>
<evidence type="ECO:0000256" key="2">
    <source>
        <dbReference type="ARBA" id="ARBA00022692"/>
    </source>
</evidence>
<comment type="subcellular location">
    <subcellularLocation>
        <location evidence="1">Membrane</location>
        <topology evidence="1">Multi-pass membrane protein</topology>
    </subcellularLocation>
</comment>
<feature type="transmembrane region" description="Helical" evidence="6">
    <location>
        <begin position="230"/>
        <end position="251"/>
    </location>
</feature>
<dbReference type="NCBIfam" id="TIGR03144">
    <property type="entry name" value="cytochr_II_ccsB"/>
    <property type="match status" value="1"/>
</dbReference>
<dbReference type="PANTHER" id="PTHR30071:SF1">
    <property type="entry name" value="CYTOCHROME B_B6 PROTEIN-RELATED"/>
    <property type="match status" value="1"/>
</dbReference>